<dbReference type="Gene3D" id="3.40.50.2000">
    <property type="entry name" value="Glycogen Phosphorylase B"/>
    <property type="match status" value="2"/>
</dbReference>
<evidence type="ECO:0000313" key="5">
    <source>
        <dbReference type="Proteomes" id="UP000248764"/>
    </source>
</evidence>
<dbReference type="GO" id="GO:0016757">
    <property type="term" value="F:glycosyltransferase activity"/>
    <property type="evidence" value="ECO:0007669"/>
    <property type="project" value="UniProtKB-KW"/>
</dbReference>
<dbReference type="RefSeq" id="WP_111253600.1">
    <property type="nucleotide sequence ID" value="NZ_POTW01000008.1"/>
</dbReference>
<dbReference type="Proteomes" id="UP000248764">
    <property type="component" value="Unassembled WGS sequence"/>
</dbReference>
<dbReference type="SUPFAM" id="SSF53756">
    <property type="entry name" value="UDP-Glycosyltransferase/glycogen phosphorylase"/>
    <property type="match status" value="1"/>
</dbReference>
<evidence type="ECO:0000313" key="4">
    <source>
        <dbReference type="EMBL" id="PZF85501.1"/>
    </source>
</evidence>
<proteinExistence type="inferred from homology"/>
<sequence>MTHTATLGVTWGDPYAAFTYSGVPWHLFAELDRMSVLAGRADANQTRISDVFRGVVDVRRTLQARRPRRNALWRYLPGNIERLSRRFAELTPRLPAHDAVLQFGVAGIPDGVPLVAHVEIPVEAAVSTRVFARSYGFDRFTDREIAAAIAGERAFLRACSIVWTNSPWTASLLVSEDCPESKIRWYPPGCGVADPGEIERDWDRLSVLFIGKDWERKGGPRLVDAFRQVRAADPRAELTVVGAEPRLDEPGVTVLGYLDKEDPAAAAKLDAAIRRATVFCLPSEWESTGIVYMEAAMYGLPVVMLAGQGRESLFPADGGVVLPDGDPDRLAAALLEFGADPDRMRAMGAAGRAYVLANYTWPTVAARVAGFVDEAVA</sequence>
<organism evidence="4 5">
    <name type="scientific">Jiangella anatolica</name>
    <dbReference type="NCBI Taxonomy" id="2670374"/>
    <lineage>
        <taxon>Bacteria</taxon>
        <taxon>Bacillati</taxon>
        <taxon>Actinomycetota</taxon>
        <taxon>Actinomycetes</taxon>
        <taxon>Jiangellales</taxon>
        <taxon>Jiangellaceae</taxon>
        <taxon>Jiangella</taxon>
    </lineage>
</organism>
<dbReference type="PANTHER" id="PTHR12526">
    <property type="entry name" value="GLYCOSYLTRANSFERASE"/>
    <property type="match status" value="1"/>
</dbReference>
<gene>
    <name evidence="4" type="ORF">C1I92_05175</name>
</gene>
<comment type="similarity">
    <text evidence="1">Belongs to the glycosyltransferase group 1 family. Glycosyltransferase 4 subfamily.</text>
</comment>
<dbReference type="CDD" id="cd03801">
    <property type="entry name" value="GT4_PimA-like"/>
    <property type="match status" value="1"/>
</dbReference>
<evidence type="ECO:0000256" key="3">
    <source>
        <dbReference type="ARBA" id="ARBA00022679"/>
    </source>
</evidence>
<reference evidence="4 5" key="1">
    <citation type="submission" date="2018-01" db="EMBL/GenBank/DDBJ databases">
        <title>Draft genome sequence of Jiangella sp. GTF31.</title>
        <authorList>
            <person name="Sahin N."/>
            <person name="Ay H."/>
            <person name="Saygin H."/>
        </authorList>
    </citation>
    <scope>NUCLEOTIDE SEQUENCE [LARGE SCALE GENOMIC DNA]</scope>
    <source>
        <strain evidence="4 5">GTF31</strain>
    </source>
</reference>
<evidence type="ECO:0000256" key="1">
    <source>
        <dbReference type="ARBA" id="ARBA00009481"/>
    </source>
</evidence>
<dbReference type="EMBL" id="POTW01000008">
    <property type="protein sequence ID" value="PZF85501.1"/>
    <property type="molecule type" value="Genomic_DNA"/>
</dbReference>
<evidence type="ECO:0000256" key="2">
    <source>
        <dbReference type="ARBA" id="ARBA00022676"/>
    </source>
</evidence>
<name>A0A2W2BCZ2_9ACTN</name>
<dbReference type="AlphaFoldDB" id="A0A2W2BCZ2"/>
<protein>
    <recommendedName>
        <fullName evidence="6">Glycosyl transferase family 1 domain-containing protein</fullName>
    </recommendedName>
</protein>
<evidence type="ECO:0008006" key="6">
    <source>
        <dbReference type="Google" id="ProtNLM"/>
    </source>
</evidence>
<accession>A0A2W2BCZ2</accession>
<keyword evidence="3" id="KW-0808">Transferase</keyword>
<dbReference type="PANTHER" id="PTHR12526:SF640">
    <property type="entry name" value="COLANIC ACID BIOSYNTHESIS GLYCOSYLTRANSFERASE WCAL-RELATED"/>
    <property type="match status" value="1"/>
</dbReference>
<keyword evidence="5" id="KW-1185">Reference proteome</keyword>
<comment type="caution">
    <text evidence="4">The sequence shown here is derived from an EMBL/GenBank/DDBJ whole genome shotgun (WGS) entry which is preliminary data.</text>
</comment>
<keyword evidence="2" id="KW-0328">Glycosyltransferase</keyword>
<dbReference type="Pfam" id="PF13692">
    <property type="entry name" value="Glyco_trans_1_4"/>
    <property type="match status" value="1"/>
</dbReference>